<dbReference type="SUPFAM" id="SSF54001">
    <property type="entry name" value="Cysteine proteinases"/>
    <property type="match status" value="1"/>
</dbReference>
<evidence type="ECO:0000313" key="4">
    <source>
        <dbReference type="Proteomes" id="UP000000600"/>
    </source>
</evidence>
<sequence>MNQLNQVADAENYGYNSQQPRRYVKTASYSELYYDLEKIKRFEDGYEIVELNDAMHLGKSSQLHTFQSTKWMEYLSELEIELKAILYERALIVPDLNQYVNKRLQPMIEALLDKVLIEISRLKIQCYINEILFLIQRVCLKLWKEQPQISLTLLKRLHQNQSNSLYDSRIRDISAYIDALNDFYGERLQNGVSSEAEGYDNSYFTEPYNSKTFYPLRGEILDYNKMSQDVFTFSPFQRLQIHYFYKNGGFALLDDAIRNFNLNNLDILSLFHYLNFYLDKQKYLNYFHHLEFQNLAFKLTEEEIKNTNRDTIKKLTDGIENMFDQFNNSAQKKELSALAEMSVYLQCFRCTALEKRIYGLQQFCDKINTAQSNEYMGQQQYGTNDEWYKNDNVLKYMVDNQVFQELFGEKAHFELIKRSFPIIQFLYLHNKLSKDDILSILRLGKGKHETWDNMISKLLTDLAEILQLEDVETMIQNIQQSQIDQNGLNFIKSLGRNKYLRQDPENQNKGIGNNNEKFGKPNERVGGKRKYQQYETDSKEIESFNCQMQYPKMGQFNDETETKEIEQYKNENIQQFDNEKAIKLKSQIVEFLLNIVHEQPKSEIGQSAFTIAINLICHQFKALRQQYLLHGFSNLIAQEQPLPVCNYITVLQKIISSSYPLDEFTNSKDVLKWIQDKYDIKLNFLRVMGREKLKLLKRESKDYLQTIDQLVKFYQFLHQDSKITKPQLILLWKLLVENARCAEERDLFFNWVGDVNKKFLDQEAIEFLFISTIKCASLSQSMLQCLTNVILYFNVQYKVMKLQYDQYTIVDADIIGLQALWKIFKQQENLGPKLQEFFIRLLRFKQSQTILNQLKQQYLVQLFNQINNPNSLSFIIKLLEEFEGYQLAEQGEKVFVTIDNKYMNAMPPKRQDIQLLSGLSVLQAKQIIGQKLNPSLKPDEFDIFCRGILFDDNKSLKDYKVNQKLTFVISKREHLTDEVTAYNSTTNQIANEYVPNDSDERVQEIINIVQIQDRDFIVSVLKEKNWQVDNAICDILDRGEQLLQEYQQKNPQVKKQQKPAMKQQIDEISFASLISNNYVDQLFILLNEGDPEQNTKIWSILQMIPRNKEVYELIEQSQKDWFNLLMVDNRYKLQYHLQILKEQLQCDFIEDQDEYEKRKALRENFLLYGGLKLLLFQLENSIEILIIILDIFQIYFQAYSMSRLMQNQNEFLQLLKLKQAVQQKDEDPKLSSLLSIQLQKQEKPNIQGFDEAHLLQQLFYNCELEVEWKVLLETLIHNIGVEQIYTNILCILYMRPELLEVELPIKRLVELLTSPNEEQRKMTAYFILTLQDIGKRNGVNLSNDILKALIKGETQHDELYLVIAGLIGQVNDLTFFDTHQLAQQIISLISNREIIEQRFTENEDKLLQGNLLLLTSLVQVDKNIKVSTEFTKYLYKCLFDMNNDYYQYPVYKRKLTRKRVFQLLLELCTDENHLQLILLLIQNNHKLKFDVNEVELDLGVKGSHGFVGLRNLGATCYINSLLQQFYMNVPFRKGILNGQIMITEMKAPLIFDKISAIDSPILQRKLADHTLHQLQLLFIELQESVKQYTNPHQLIKTLKGYDGEVINVLIQQDCNEFFNLITDKLEQDQKFTNQSNLIHQILGGTLVNEIKSLEPEYDFRRENEEPFLTVSVDIKNKKCLEEALDLFVKGDVLDGENKYLCEEVQRKIDVQKRQYLKKLPNTFIFHLKRFEFDYNTMLRIKINDYFEFPQEINMFKWTRDHIVENLEVEDQSDYMYILKGVLVHVGSAEGGHYYSFIRDVDKWYEFNDKVICPFKIENLKTECFGGANNNLSEWGMNNSKNAYILFYEKVKHNIPEQLYMKGPNEELLTQQVINENTEYLKNQLFCTQDYLKFIQNFVQALQIKTPYKVTQLLSKESNLGELDSLPSFRIIKLFTFFTYEILLRNKDQQMFQYNIQLLSDLYKQEPAANFWFLDLLRNHKQLIIDLLIESSYPDVRNAFAQLIIQSITIIVEHEQYYLFEDSCIARFLQFYIQQLLGIVKNTLRRGTEYFQVIKYILVHNQHLVKHFYQQEYFKQVYSLLQDQVSAVQTGTSFKLMQLQTNNTDQPLMVICDIIAKVIMSCRTQKMIDLKEDAPTYLFKGQKEMDIDQYWLQRLLESDDFKKYILAMIQFQSNLIDMIKHICWKDDITSYHIMTLIVSQMLDYYSDWQYLDPLSQTIEQLLKMNDGYVEIRLQALLCEPFKISSTSSCVKGTSILNAIRSQYDMDKNYSFCMIAILANLATQVNYVGEYFKNNRDQFEYLLQKARDHKNIMYGLYFPTMKIQRSIQQLSAIFEEAEKPTIQICIPKQNQTVQEEPEPEDSDIQVTHLIEQNKTNYTQTKEDSMDNNDPSDRENPADQLSE</sequence>
<dbReference type="PROSITE" id="PS00972">
    <property type="entry name" value="USP_1"/>
    <property type="match status" value="1"/>
</dbReference>
<dbReference type="Pfam" id="PF00443">
    <property type="entry name" value="UCH"/>
    <property type="match status" value="1"/>
</dbReference>
<accession>A0DMS3</accession>
<feature type="region of interest" description="Disordered" evidence="1">
    <location>
        <begin position="2347"/>
        <end position="2400"/>
    </location>
</feature>
<dbReference type="PROSITE" id="PS50235">
    <property type="entry name" value="USP_3"/>
    <property type="match status" value="1"/>
</dbReference>
<name>A0DMS3_PARTE</name>
<dbReference type="PANTHER" id="PTHR24006:SF827">
    <property type="entry name" value="UBIQUITIN CARBOXYL-TERMINAL HYDROLASE 34"/>
    <property type="match status" value="1"/>
</dbReference>
<dbReference type="InterPro" id="IPR050164">
    <property type="entry name" value="Peptidase_C19"/>
</dbReference>
<dbReference type="KEGG" id="ptm:GSPATT00018544001"/>
<dbReference type="InParanoid" id="A0DMS3"/>
<feature type="compositionally biased region" description="Polar residues" evidence="1">
    <location>
        <begin position="507"/>
        <end position="516"/>
    </location>
</feature>
<dbReference type="EMBL" id="CT868507">
    <property type="protein sequence ID" value="CAK84340.1"/>
    <property type="molecule type" value="Genomic_DNA"/>
</dbReference>
<feature type="region of interest" description="Disordered" evidence="1">
    <location>
        <begin position="502"/>
        <end position="528"/>
    </location>
</feature>
<keyword evidence="4" id="KW-1185">Reference proteome</keyword>
<dbReference type="InterPro" id="IPR001394">
    <property type="entry name" value="Peptidase_C19_UCH"/>
</dbReference>
<dbReference type="Proteomes" id="UP000000600">
    <property type="component" value="Unassembled WGS sequence"/>
</dbReference>
<dbReference type="GO" id="GO:0016579">
    <property type="term" value="P:protein deubiquitination"/>
    <property type="evidence" value="ECO:0007669"/>
    <property type="project" value="InterPro"/>
</dbReference>
<dbReference type="GeneID" id="5037522"/>
<evidence type="ECO:0000259" key="2">
    <source>
        <dbReference type="PROSITE" id="PS50235"/>
    </source>
</evidence>
<evidence type="ECO:0000313" key="3">
    <source>
        <dbReference type="EMBL" id="CAK84340.1"/>
    </source>
</evidence>
<dbReference type="eggNOG" id="KOG1866">
    <property type="taxonomic scope" value="Eukaryota"/>
</dbReference>
<dbReference type="InterPro" id="IPR018200">
    <property type="entry name" value="USP_CS"/>
</dbReference>
<evidence type="ECO:0000256" key="1">
    <source>
        <dbReference type="SAM" id="MobiDB-lite"/>
    </source>
</evidence>
<dbReference type="FunFam" id="3.90.70.10:FF:000420">
    <property type="entry name" value="Uncharacterized protein"/>
    <property type="match status" value="1"/>
</dbReference>
<organism evidence="3 4">
    <name type="scientific">Paramecium tetraurelia</name>
    <dbReference type="NCBI Taxonomy" id="5888"/>
    <lineage>
        <taxon>Eukaryota</taxon>
        <taxon>Sar</taxon>
        <taxon>Alveolata</taxon>
        <taxon>Ciliophora</taxon>
        <taxon>Intramacronucleata</taxon>
        <taxon>Oligohymenophorea</taxon>
        <taxon>Peniculida</taxon>
        <taxon>Parameciidae</taxon>
        <taxon>Paramecium</taxon>
    </lineage>
</organism>
<feature type="compositionally biased region" description="Polar residues" evidence="1">
    <location>
        <begin position="2368"/>
        <end position="2377"/>
    </location>
</feature>
<dbReference type="InterPro" id="IPR038765">
    <property type="entry name" value="Papain-like_cys_pep_sf"/>
</dbReference>
<dbReference type="GO" id="GO:0031647">
    <property type="term" value="P:regulation of protein stability"/>
    <property type="evidence" value="ECO:0000318"/>
    <property type="project" value="GO_Central"/>
</dbReference>
<reference evidence="3 4" key="1">
    <citation type="journal article" date="2006" name="Nature">
        <title>Global trends of whole-genome duplications revealed by the ciliate Paramecium tetraurelia.</title>
        <authorList>
            <consortium name="Genoscope"/>
            <person name="Aury J.-M."/>
            <person name="Jaillon O."/>
            <person name="Duret L."/>
            <person name="Noel B."/>
            <person name="Jubin C."/>
            <person name="Porcel B.M."/>
            <person name="Segurens B."/>
            <person name="Daubin V."/>
            <person name="Anthouard V."/>
            <person name="Aiach N."/>
            <person name="Arnaiz O."/>
            <person name="Billaut A."/>
            <person name="Beisson J."/>
            <person name="Blanc I."/>
            <person name="Bouhouche K."/>
            <person name="Camara F."/>
            <person name="Duharcourt S."/>
            <person name="Guigo R."/>
            <person name="Gogendeau D."/>
            <person name="Katinka M."/>
            <person name="Keller A.-M."/>
            <person name="Kissmehl R."/>
            <person name="Klotz C."/>
            <person name="Koll F."/>
            <person name="Le Moue A."/>
            <person name="Lepere C."/>
            <person name="Malinsky S."/>
            <person name="Nowacki M."/>
            <person name="Nowak J.K."/>
            <person name="Plattner H."/>
            <person name="Poulain J."/>
            <person name="Ruiz F."/>
            <person name="Serrano V."/>
            <person name="Zagulski M."/>
            <person name="Dessen P."/>
            <person name="Betermier M."/>
            <person name="Weissenbach J."/>
            <person name="Scarpelli C."/>
            <person name="Schachter V."/>
            <person name="Sperling L."/>
            <person name="Meyer E."/>
            <person name="Cohen J."/>
            <person name="Wincker P."/>
        </authorList>
    </citation>
    <scope>NUCLEOTIDE SEQUENCE [LARGE SCALE GENOMIC DNA]</scope>
    <source>
        <strain evidence="3 4">Stock d4-2</strain>
    </source>
</reference>
<gene>
    <name evidence="3" type="ORF">GSPATT00018544001</name>
</gene>
<feature type="compositionally biased region" description="Basic and acidic residues" evidence="1">
    <location>
        <begin position="517"/>
        <end position="526"/>
    </location>
</feature>
<dbReference type="STRING" id="5888.A0DMS3"/>
<proteinExistence type="predicted"/>
<dbReference type="GO" id="GO:0005829">
    <property type="term" value="C:cytosol"/>
    <property type="evidence" value="ECO:0000318"/>
    <property type="project" value="GO_Central"/>
</dbReference>
<dbReference type="InterPro" id="IPR028889">
    <property type="entry name" value="USP"/>
</dbReference>
<dbReference type="GO" id="GO:0005634">
    <property type="term" value="C:nucleus"/>
    <property type="evidence" value="ECO:0000318"/>
    <property type="project" value="GO_Central"/>
</dbReference>
<dbReference type="Gene3D" id="3.90.70.10">
    <property type="entry name" value="Cysteine proteinases"/>
    <property type="match status" value="1"/>
</dbReference>
<dbReference type="OrthoDB" id="303263at2759"/>
<feature type="domain" description="USP" evidence="2">
    <location>
        <begin position="1507"/>
        <end position="1850"/>
    </location>
</feature>
<dbReference type="PROSITE" id="PS00973">
    <property type="entry name" value="USP_2"/>
    <property type="match status" value="1"/>
</dbReference>
<feature type="compositionally biased region" description="Basic and acidic residues" evidence="1">
    <location>
        <begin position="2378"/>
        <end position="2394"/>
    </location>
</feature>
<dbReference type="PANTHER" id="PTHR24006">
    <property type="entry name" value="UBIQUITIN CARBOXYL-TERMINAL HYDROLASE"/>
    <property type="match status" value="1"/>
</dbReference>
<dbReference type="OMA" id="STKWMEY"/>
<dbReference type="HOGENOM" id="CLU_001246_0_0_1"/>
<dbReference type="GO" id="GO:0004843">
    <property type="term" value="F:cysteine-type deubiquitinase activity"/>
    <property type="evidence" value="ECO:0000318"/>
    <property type="project" value="GO_Central"/>
</dbReference>
<protein>
    <recommendedName>
        <fullName evidence="2">USP domain-containing protein</fullName>
    </recommendedName>
</protein>
<dbReference type="RefSeq" id="XP_001451737.1">
    <property type="nucleotide sequence ID" value="XM_001451700.1"/>
</dbReference>